<dbReference type="GO" id="GO:0033290">
    <property type="term" value="C:eukaryotic 48S preinitiation complex"/>
    <property type="evidence" value="ECO:0007669"/>
    <property type="project" value="UniProtKB-UniRule"/>
</dbReference>
<comment type="subunit">
    <text evidence="5">Component of the eukaryotic translation initiation factor 3 (eIF-3) complex.</text>
</comment>
<keyword evidence="4 5" id="KW-0648">Protein biosynthesis</keyword>
<feature type="region of interest" description="Disordered" evidence="6">
    <location>
        <begin position="103"/>
        <end position="161"/>
    </location>
</feature>
<dbReference type="GO" id="GO:0098808">
    <property type="term" value="F:mRNA cap binding"/>
    <property type="evidence" value="ECO:0007669"/>
    <property type="project" value="UniProtKB-UniRule"/>
</dbReference>
<protein>
    <recommendedName>
        <fullName evidence="5">Eukaryotic translation initiation factor 3 subunit D</fullName>
        <shortName evidence="5">eIF3d</shortName>
    </recommendedName>
    <alternativeName>
        <fullName evidence="5">Eukaryotic translation initiation factor 3 subunit 7</fullName>
    </alternativeName>
</protein>
<dbReference type="HAMAP" id="MF_03003">
    <property type="entry name" value="eIF3d"/>
    <property type="match status" value="1"/>
</dbReference>
<dbReference type="GO" id="GO:0003743">
    <property type="term" value="F:translation initiation factor activity"/>
    <property type="evidence" value="ECO:0007669"/>
    <property type="project" value="UniProtKB-UniRule"/>
</dbReference>
<dbReference type="GO" id="GO:0016282">
    <property type="term" value="C:eukaryotic 43S preinitiation complex"/>
    <property type="evidence" value="ECO:0007669"/>
    <property type="project" value="UniProtKB-UniRule"/>
</dbReference>
<feature type="compositionally biased region" description="Polar residues" evidence="6">
    <location>
        <begin position="125"/>
        <end position="139"/>
    </location>
</feature>
<dbReference type="PANTHER" id="PTHR12399:SF0">
    <property type="entry name" value="EUKARYOTIC TRANSLATION INITIATION FACTOR 3 SUBUNIT D"/>
    <property type="match status" value="1"/>
</dbReference>
<feature type="compositionally biased region" description="Acidic residues" evidence="6">
    <location>
        <begin position="566"/>
        <end position="575"/>
    </location>
</feature>
<evidence type="ECO:0000256" key="3">
    <source>
        <dbReference type="ARBA" id="ARBA00022884"/>
    </source>
</evidence>
<dbReference type="InterPro" id="IPR007783">
    <property type="entry name" value="eIF3d"/>
</dbReference>
<evidence type="ECO:0000256" key="1">
    <source>
        <dbReference type="ARBA" id="ARBA00022490"/>
    </source>
</evidence>
<dbReference type="GO" id="GO:0005852">
    <property type="term" value="C:eukaryotic translation initiation factor 3 complex"/>
    <property type="evidence" value="ECO:0007669"/>
    <property type="project" value="UniProtKB-UniRule"/>
</dbReference>
<evidence type="ECO:0000256" key="2">
    <source>
        <dbReference type="ARBA" id="ARBA00022540"/>
    </source>
</evidence>
<evidence type="ECO:0000256" key="5">
    <source>
        <dbReference type="HAMAP-Rule" id="MF_03003"/>
    </source>
</evidence>
<comment type="function">
    <text evidence="5">mRNA cap-binding component of the eukaryotic translation initiation factor 3 (eIF-3) complex, which is involved in protein synthesis of a specialized repertoire of mRNAs and, together with other initiation factors, stimulates binding of mRNA and methionyl-tRNAi to the 40S ribosome. The eIF-3 complex specifically targets and initiates translation of a subset of mRNAs involved in cell proliferation. In the eIF-3 complex, eif3d specifically recognizes and binds the 7-methylguanosine cap of a subset of mRNAs.</text>
</comment>
<feature type="region of interest" description="RNA gate" evidence="5">
    <location>
        <begin position="309"/>
        <end position="323"/>
    </location>
</feature>
<comment type="domain">
    <text evidence="5">The RNA gate region regulates mRNA cap recognition to prevent promiscuous mRNA-binding before assembly of eif3d into the full eukaryotic translation initiation factor 3 (eIF-3) complex.</text>
</comment>
<evidence type="ECO:0000313" key="8">
    <source>
        <dbReference type="Proteomes" id="UP000011083"/>
    </source>
</evidence>
<dbReference type="VEuPathDB" id="AmoebaDB:ACA1_360900"/>
<dbReference type="GO" id="GO:0001732">
    <property type="term" value="P:formation of cytoplasmic translation initiation complex"/>
    <property type="evidence" value="ECO:0007669"/>
    <property type="project" value="UniProtKB-UniRule"/>
</dbReference>
<dbReference type="OrthoDB" id="16538at2759"/>
<keyword evidence="2 5" id="KW-0396">Initiation factor</keyword>
<dbReference type="KEGG" id="acan:ACA1_360900"/>
<keyword evidence="1 5" id="KW-0963">Cytoplasm</keyword>
<sequence length="575" mass="64276">MEAETASIAPALHFAPPLVFDNPQGWGPTEDSIPSKLKEIPFAPFSKSDKLGKAADNLGYQGRGYRGQTQSYGSADTAFNYYHQETDEGGDFQLVSAAVKQKSKAKPRWQQGWQKKPQARRRGETVTQNKPNFAPQASRSALAEVGRRSRRREGRRFGEKLSREASIEVKPDWVVVDQFDLNQMLKMRSKEQVGQPEDLLQAGSVEFYDKVYDRITTKNKKPLQRIDRNFFRVTTSDDPIISRLHADDVASDANVFATDAILSVLMTAPRSNYSWDVVVRRVNPPNREEDGVLVDNNPKIYFDKRDNSLFDYLTVNENASEPPRDDDPNVINTPLKLSDEATFINQNFSQQVLARDGNRHRMAQPSPFQGTLTDEEMASVGYRYRKFDLGDGNVLLARCQVDAALKKDNGVEFVNVKALNEYDSKATGIDWRQKLDSQRGAVMATEFKNNASKLARWTAQSVLAGVQHLKLGFVTRTAAKDASNHQIVGMVTYNPVDFAGQIGLGAANMWGILKHIIDKCQELDEGTYVLVKDPSKPLLRIYSVPEGSLADAGDDEGHPGYSVIDGSDDEDDEQD</sequence>
<dbReference type="RefSeq" id="XP_004352531.1">
    <property type="nucleotide sequence ID" value="XM_004352479.1"/>
</dbReference>
<dbReference type="OMA" id="FMDKRDN"/>
<dbReference type="EMBL" id="KB007867">
    <property type="protein sequence ID" value="ELR23054.1"/>
    <property type="molecule type" value="Genomic_DNA"/>
</dbReference>
<evidence type="ECO:0000256" key="6">
    <source>
        <dbReference type="SAM" id="MobiDB-lite"/>
    </source>
</evidence>
<dbReference type="PANTHER" id="PTHR12399">
    <property type="entry name" value="EUKARYOTIC TRANSLATION INITIATION FACTOR 3 SUBUNIT 7"/>
    <property type="match status" value="1"/>
</dbReference>
<feature type="region of interest" description="Disordered" evidence="6">
    <location>
        <begin position="548"/>
        <end position="575"/>
    </location>
</feature>
<dbReference type="Pfam" id="PF05091">
    <property type="entry name" value="eIF-3_zeta"/>
    <property type="match status" value="1"/>
</dbReference>
<comment type="similarity">
    <text evidence="5">Belongs to the eIF-3 subunit D family.</text>
</comment>
<dbReference type="AlphaFoldDB" id="L8HC00"/>
<dbReference type="GeneID" id="14924024"/>
<dbReference type="Proteomes" id="UP000011083">
    <property type="component" value="Unassembled WGS sequence"/>
</dbReference>
<name>L8HC00_ACACF</name>
<evidence type="ECO:0000313" key="7">
    <source>
        <dbReference type="EMBL" id="ELR23054.1"/>
    </source>
</evidence>
<keyword evidence="8" id="KW-1185">Reference proteome</keyword>
<organism evidence="7 8">
    <name type="scientific">Acanthamoeba castellanii (strain ATCC 30010 / Neff)</name>
    <dbReference type="NCBI Taxonomy" id="1257118"/>
    <lineage>
        <taxon>Eukaryota</taxon>
        <taxon>Amoebozoa</taxon>
        <taxon>Discosea</taxon>
        <taxon>Longamoebia</taxon>
        <taxon>Centramoebida</taxon>
        <taxon>Acanthamoebidae</taxon>
        <taxon>Acanthamoeba</taxon>
    </lineage>
</organism>
<dbReference type="PIRSF" id="PIRSF016281">
    <property type="entry name" value="EIF-3_zeta"/>
    <property type="match status" value="1"/>
</dbReference>
<gene>
    <name evidence="7" type="ORF">ACA1_360900</name>
</gene>
<comment type="subcellular location">
    <subcellularLocation>
        <location evidence="5">Cytoplasm</location>
    </subcellularLocation>
</comment>
<accession>L8HC00</accession>
<keyword evidence="3" id="KW-0694">RNA-binding</keyword>
<proteinExistence type="inferred from homology"/>
<reference evidence="7 8" key="1">
    <citation type="journal article" date="2013" name="Genome Biol.">
        <title>Genome of Acanthamoeba castellanii highlights extensive lateral gene transfer and early evolution of tyrosine kinase signaling.</title>
        <authorList>
            <person name="Clarke M."/>
            <person name="Lohan A.J."/>
            <person name="Liu B."/>
            <person name="Lagkouvardos I."/>
            <person name="Roy S."/>
            <person name="Zafar N."/>
            <person name="Bertelli C."/>
            <person name="Schilde C."/>
            <person name="Kianianmomeni A."/>
            <person name="Burglin T.R."/>
            <person name="Frech C."/>
            <person name="Turcotte B."/>
            <person name="Kopec K.O."/>
            <person name="Synnott J.M."/>
            <person name="Choo C."/>
            <person name="Paponov I."/>
            <person name="Finkler A."/>
            <person name="Soon Heng Tan C."/>
            <person name="Hutchins A.P."/>
            <person name="Weinmeier T."/>
            <person name="Rattei T."/>
            <person name="Chu J.S."/>
            <person name="Gimenez G."/>
            <person name="Irimia M."/>
            <person name="Rigden D.J."/>
            <person name="Fitzpatrick D.A."/>
            <person name="Lorenzo-Morales J."/>
            <person name="Bateman A."/>
            <person name="Chiu C.H."/>
            <person name="Tang P."/>
            <person name="Hegemann P."/>
            <person name="Fromm H."/>
            <person name="Raoult D."/>
            <person name="Greub G."/>
            <person name="Miranda-Saavedra D."/>
            <person name="Chen N."/>
            <person name="Nash P."/>
            <person name="Ginger M.L."/>
            <person name="Horn M."/>
            <person name="Schaap P."/>
            <person name="Caler L."/>
            <person name="Loftus B."/>
        </authorList>
    </citation>
    <scope>NUCLEOTIDE SEQUENCE [LARGE SCALE GENOMIC DNA]</scope>
    <source>
        <strain evidence="7 8">Neff</strain>
    </source>
</reference>
<dbReference type="STRING" id="1257118.L8HC00"/>
<dbReference type="GO" id="GO:0002191">
    <property type="term" value="P:cap-dependent translational initiation"/>
    <property type="evidence" value="ECO:0007669"/>
    <property type="project" value="UniProtKB-UniRule"/>
</dbReference>
<evidence type="ECO:0000256" key="4">
    <source>
        <dbReference type="ARBA" id="ARBA00022917"/>
    </source>
</evidence>